<dbReference type="EMBL" id="AP021879">
    <property type="protein sequence ID" value="BBO88159.1"/>
    <property type="molecule type" value="Genomic_DNA"/>
</dbReference>
<dbReference type="EMBL" id="AP021879">
    <property type="protein sequence ID" value="BBO87517.1"/>
    <property type="molecule type" value="Genomic_DNA"/>
</dbReference>
<reference evidence="1 3" key="1">
    <citation type="submission" date="2019-11" db="EMBL/GenBank/DDBJ databases">
        <title>Comparative genomics of hydrocarbon-degrading Desulfosarcina strains.</title>
        <authorList>
            <person name="Watanabe M."/>
            <person name="Kojima H."/>
            <person name="Fukui M."/>
        </authorList>
    </citation>
    <scope>NUCLEOTIDE SEQUENCE [LARGE SCALE GENOMIC DNA]</scope>
    <source>
        <strain evidence="1">OXyS1</strain>
        <strain evidence="3">oXyS1</strain>
    </source>
</reference>
<dbReference type="Proteomes" id="UP000422108">
    <property type="component" value="Chromosome"/>
</dbReference>
<proteinExistence type="predicted"/>
<name>A0A5K8A4X8_9BACT</name>
<dbReference type="AlphaFoldDB" id="A0A5K8A4X8"/>
<protein>
    <submittedName>
        <fullName evidence="1">Uncharacterized protein</fullName>
    </submittedName>
</protein>
<keyword evidence="3" id="KW-1185">Reference proteome</keyword>
<organism evidence="1 3">
    <name type="scientific">Desulfosarcina ovata subsp. ovata</name>
    <dbReference type="NCBI Taxonomy" id="2752305"/>
    <lineage>
        <taxon>Bacteria</taxon>
        <taxon>Pseudomonadati</taxon>
        <taxon>Thermodesulfobacteriota</taxon>
        <taxon>Desulfobacteria</taxon>
        <taxon>Desulfobacterales</taxon>
        <taxon>Desulfosarcinaceae</taxon>
        <taxon>Desulfosarcina</taxon>
    </lineage>
</organism>
<evidence type="ECO:0000313" key="2">
    <source>
        <dbReference type="EMBL" id="BBO88159.1"/>
    </source>
</evidence>
<sequence length="164" mass="18262">MAEPVRFQFSLADDDTAKQLRAIPAGHRSLFVELALDAWFANEQANGRNRFTSAVFPSSQKKPSRPTRFRLSLANEDIVRRLRAIASRHRSLVVQMAIINWLASKIGRKMHALFSAKDMRQAPVGIQPTPGCLNSADNGHEASDAVNTQVSDTEKLMKTALEFD</sequence>
<dbReference type="RefSeq" id="WP_155308967.1">
    <property type="nucleotide sequence ID" value="NZ_AP021879.1"/>
</dbReference>
<gene>
    <name evidence="1" type="ORF">DSCOOX_06970</name>
    <name evidence="2" type="ORF">DSCOOX_13390</name>
</gene>
<evidence type="ECO:0000313" key="3">
    <source>
        <dbReference type="Proteomes" id="UP000422108"/>
    </source>
</evidence>
<evidence type="ECO:0000313" key="1">
    <source>
        <dbReference type="EMBL" id="BBO87517.1"/>
    </source>
</evidence>
<accession>A0A5K8A4X8</accession>